<protein>
    <submittedName>
        <fullName evidence="1">Uncharacterized protein</fullName>
    </submittedName>
</protein>
<keyword evidence="2" id="KW-1185">Reference proteome</keyword>
<comment type="caution">
    <text evidence="1">The sequence shown here is derived from an EMBL/GenBank/DDBJ whole genome shotgun (WGS) entry which is preliminary data.</text>
</comment>
<evidence type="ECO:0000313" key="2">
    <source>
        <dbReference type="Proteomes" id="UP001153069"/>
    </source>
</evidence>
<dbReference type="EMBL" id="CAICTM010000714">
    <property type="protein sequence ID" value="CAB9515434.1"/>
    <property type="molecule type" value="Genomic_DNA"/>
</dbReference>
<proteinExistence type="predicted"/>
<gene>
    <name evidence="1" type="ORF">SEMRO_715_G191780.1</name>
</gene>
<organism evidence="1 2">
    <name type="scientific">Seminavis robusta</name>
    <dbReference type="NCBI Taxonomy" id="568900"/>
    <lineage>
        <taxon>Eukaryota</taxon>
        <taxon>Sar</taxon>
        <taxon>Stramenopiles</taxon>
        <taxon>Ochrophyta</taxon>
        <taxon>Bacillariophyta</taxon>
        <taxon>Bacillariophyceae</taxon>
        <taxon>Bacillariophycidae</taxon>
        <taxon>Naviculales</taxon>
        <taxon>Naviculaceae</taxon>
        <taxon>Seminavis</taxon>
    </lineage>
</organism>
<sequence>MARGQGFYKIFDADYVPSSTESMDELIRMNHWFYAVFQKRVQTTNGKVIVKSHFHDSDCFAILVELVKDAHLSVAGSLDHVETLKWLTSVQYSPEEQGSAVDFIVNFDTVVTRYNDGQGDSSDRLTDGIQKLFLQRAFIGVPTLNDISAREHERVCREGHHASFTYDGTRRCY</sequence>
<dbReference type="AlphaFoldDB" id="A0A9N8EBM8"/>
<reference evidence="1" key="1">
    <citation type="submission" date="2020-06" db="EMBL/GenBank/DDBJ databases">
        <authorList>
            <consortium name="Plant Systems Biology data submission"/>
        </authorList>
    </citation>
    <scope>NUCLEOTIDE SEQUENCE</scope>
    <source>
        <strain evidence="1">D6</strain>
    </source>
</reference>
<dbReference type="Proteomes" id="UP001153069">
    <property type="component" value="Unassembled WGS sequence"/>
</dbReference>
<evidence type="ECO:0000313" key="1">
    <source>
        <dbReference type="EMBL" id="CAB9515434.1"/>
    </source>
</evidence>
<name>A0A9N8EBM8_9STRA</name>
<accession>A0A9N8EBM8</accession>